<dbReference type="SMART" id="SM00219">
    <property type="entry name" value="TyrKc"/>
    <property type="match status" value="1"/>
</dbReference>
<keyword evidence="1" id="KW-0547">Nucleotide-binding</keyword>
<dbReference type="InterPro" id="IPR020635">
    <property type="entry name" value="Tyr_kinase_cat_dom"/>
</dbReference>
<feature type="domain" description="Protein kinase" evidence="4">
    <location>
        <begin position="23"/>
        <end position="289"/>
    </location>
</feature>
<dbReference type="AlphaFoldDB" id="A0AAW1RYT4"/>
<evidence type="ECO:0000259" key="4">
    <source>
        <dbReference type="PROSITE" id="PS50011"/>
    </source>
</evidence>
<keyword evidence="6" id="KW-1185">Reference proteome</keyword>
<dbReference type="PANTHER" id="PTHR24346:SF92">
    <property type="entry name" value="SNF1-RELATED PROTEIN KINASE 2.6"/>
    <property type="match status" value="1"/>
</dbReference>
<dbReference type="PROSITE" id="PS50011">
    <property type="entry name" value="PROTEIN_KINASE_DOM"/>
    <property type="match status" value="1"/>
</dbReference>
<evidence type="ECO:0000256" key="1">
    <source>
        <dbReference type="ARBA" id="ARBA00022741"/>
    </source>
</evidence>
<dbReference type="GO" id="GO:0005524">
    <property type="term" value="F:ATP binding"/>
    <property type="evidence" value="ECO:0007669"/>
    <property type="project" value="UniProtKB-KW"/>
</dbReference>
<dbReference type="GO" id="GO:0004674">
    <property type="term" value="F:protein serine/threonine kinase activity"/>
    <property type="evidence" value="ECO:0007669"/>
    <property type="project" value="TreeGrafter"/>
</dbReference>
<name>A0AAW1RYT4_9CHLO</name>
<dbReference type="InterPro" id="IPR008266">
    <property type="entry name" value="Tyr_kinase_AS"/>
</dbReference>
<dbReference type="SUPFAM" id="SSF56112">
    <property type="entry name" value="Protein kinase-like (PK-like)"/>
    <property type="match status" value="1"/>
</dbReference>
<feature type="compositionally biased region" description="Low complexity" evidence="3">
    <location>
        <begin position="324"/>
        <end position="342"/>
    </location>
</feature>
<dbReference type="GO" id="GO:0004713">
    <property type="term" value="F:protein tyrosine kinase activity"/>
    <property type="evidence" value="ECO:0007669"/>
    <property type="project" value="InterPro"/>
</dbReference>
<protein>
    <recommendedName>
        <fullName evidence="4">Protein kinase domain-containing protein</fullName>
    </recommendedName>
</protein>
<comment type="caution">
    <text evidence="5">The sequence shown here is derived from an EMBL/GenBank/DDBJ whole genome shotgun (WGS) entry which is preliminary data.</text>
</comment>
<dbReference type="InterPro" id="IPR011009">
    <property type="entry name" value="Kinase-like_dom_sf"/>
</dbReference>
<dbReference type="PROSITE" id="PS00109">
    <property type="entry name" value="PROTEIN_KINASE_TYR"/>
    <property type="match status" value="1"/>
</dbReference>
<dbReference type="GO" id="GO:0035556">
    <property type="term" value="P:intracellular signal transduction"/>
    <property type="evidence" value="ECO:0007669"/>
    <property type="project" value="TreeGrafter"/>
</dbReference>
<dbReference type="FunFam" id="1.10.510.10:FF:000571">
    <property type="entry name" value="Maternal embryonic leucine zipper kinase"/>
    <property type="match status" value="1"/>
</dbReference>
<keyword evidence="2" id="KW-0067">ATP-binding</keyword>
<feature type="region of interest" description="Disordered" evidence="3">
    <location>
        <begin position="318"/>
        <end position="352"/>
    </location>
</feature>
<evidence type="ECO:0000313" key="5">
    <source>
        <dbReference type="EMBL" id="KAK9838909.1"/>
    </source>
</evidence>
<dbReference type="Pfam" id="PF00069">
    <property type="entry name" value="Pkinase"/>
    <property type="match status" value="1"/>
</dbReference>
<gene>
    <name evidence="5" type="ORF">WJX74_005798</name>
</gene>
<dbReference type="PANTHER" id="PTHR24346">
    <property type="entry name" value="MAP/MICROTUBULE AFFINITY-REGULATING KINASE"/>
    <property type="match status" value="1"/>
</dbReference>
<accession>A0AAW1RYT4</accession>
<dbReference type="Proteomes" id="UP001438707">
    <property type="component" value="Unassembled WGS sequence"/>
</dbReference>
<dbReference type="InterPro" id="IPR000719">
    <property type="entry name" value="Prot_kinase_dom"/>
</dbReference>
<evidence type="ECO:0000256" key="3">
    <source>
        <dbReference type="SAM" id="MobiDB-lite"/>
    </source>
</evidence>
<sequence length="352" mass="39312">MGASLSCFGPQTDDSGLLSKPKYILVGELGSSKTGSTMKLMKVRKTEELVAVKFVERMAGAGLSKSTEREIINHRKLLHPNIIRFREVFMTDTHLCIVMEYAQGGHLSSRISTNGKLPEAEARRFFQQLISGVQYCHEQGVFHRDLRLENLMLDGNFFTPNLKISGFGYSKSSILDSQPKTNVGSPAYTPPELLLAVKNGAAGYDAALTDVWSCGVILYIMLFGVLPFSDPTVPNALTRKMMQRIVNVDYSFPAGVQITAECQDLVRRIFVADPTQRIKIAAILQHPWIRGVPLPKMAPVRQSSQSVEEIRTIVEQARQRRLAQNGRGPEPGQPQQHQQQQQFNEDLIEEDT</sequence>
<proteinExistence type="predicted"/>
<evidence type="ECO:0000313" key="6">
    <source>
        <dbReference type="Proteomes" id="UP001438707"/>
    </source>
</evidence>
<organism evidence="5 6">
    <name type="scientific">Apatococcus lobatus</name>
    <dbReference type="NCBI Taxonomy" id="904363"/>
    <lineage>
        <taxon>Eukaryota</taxon>
        <taxon>Viridiplantae</taxon>
        <taxon>Chlorophyta</taxon>
        <taxon>core chlorophytes</taxon>
        <taxon>Trebouxiophyceae</taxon>
        <taxon>Chlorellales</taxon>
        <taxon>Chlorellaceae</taxon>
        <taxon>Apatococcus</taxon>
    </lineage>
</organism>
<dbReference type="EMBL" id="JALJOS010000005">
    <property type="protein sequence ID" value="KAK9838909.1"/>
    <property type="molecule type" value="Genomic_DNA"/>
</dbReference>
<evidence type="ECO:0000256" key="2">
    <source>
        <dbReference type="ARBA" id="ARBA00022840"/>
    </source>
</evidence>
<reference evidence="5 6" key="1">
    <citation type="journal article" date="2024" name="Nat. Commun.">
        <title>Phylogenomics reveals the evolutionary origins of lichenization in chlorophyte algae.</title>
        <authorList>
            <person name="Puginier C."/>
            <person name="Libourel C."/>
            <person name="Otte J."/>
            <person name="Skaloud P."/>
            <person name="Haon M."/>
            <person name="Grisel S."/>
            <person name="Petersen M."/>
            <person name="Berrin J.G."/>
            <person name="Delaux P.M."/>
            <person name="Dal Grande F."/>
            <person name="Keller J."/>
        </authorList>
    </citation>
    <scope>NUCLEOTIDE SEQUENCE [LARGE SCALE GENOMIC DNA]</scope>
    <source>
        <strain evidence="5 6">SAG 2145</strain>
    </source>
</reference>
<dbReference type="GO" id="GO:0005737">
    <property type="term" value="C:cytoplasm"/>
    <property type="evidence" value="ECO:0007669"/>
    <property type="project" value="TreeGrafter"/>
</dbReference>
<dbReference type="Gene3D" id="1.10.510.10">
    <property type="entry name" value="Transferase(Phosphotransferase) domain 1"/>
    <property type="match status" value="1"/>
</dbReference>